<evidence type="ECO:0000313" key="2">
    <source>
        <dbReference type="Proteomes" id="UP001298753"/>
    </source>
</evidence>
<gene>
    <name evidence="1" type="ORF">LKD22_05305</name>
</gene>
<proteinExistence type="predicted"/>
<name>A0AAW4W312_9FIRM</name>
<protein>
    <submittedName>
        <fullName evidence="1">Uncharacterized protein</fullName>
    </submittedName>
</protein>
<dbReference type="EMBL" id="JAJEPX010000011">
    <property type="protein sequence ID" value="MCC2176543.1"/>
    <property type="molecule type" value="Genomic_DNA"/>
</dbReference>
<evidence type="ECO:0000313" key="1">
    <source>
        <dbReference type="EMBL" id="MCC2176543.1"/>
    </source>
</evidence>
<dbReference type="Proteomes" id="UP001298753">
    <property type="component" value="Unassembled WGS sequence"/>
</dbReference>
<accession>A0AAW4W312</accession>
<comment type="caution">
    <text evidence="1">The sequence shown here is derived from an EMBL/GenBank/DDBJ whole genome shotgun (WGS) entry which is preliminary data.</text>
</comment>
<keyword evidence="2" id="KW-1185">Reference proteome</keyword>
<reference evidence="1 2" key="1">
    <citation type="submission" date="2021-10" db="EMBL/GenBank/DDBJ databases">
        <title>Anaerobic single-cell dispensing facilitates the cultivation of human gut bacteria.</title>
        <authorList>
            <person name="Afrizal A."/>
        </authorList>
    </citation>
    <scope>NUCLEOTIDE SEQUENCE [LARGE SCALE GENOMIC DNA]</scope>
    <source>
        <strain evidence="1 2">CLA-AA-H270</strain>
    </source>
</reference>
<sequence length="227" mass="26764">MNNITTFQDAFRKIQTVDRVYLNDTVQHFRNHAMELSKAELKELTDALENDVCCEIERITNDLHIEYFNKADRDCQLATLVNQMSESDRRTFQIYDFLMYPWRDGAPEARLLLIDCFEDELFFLTPNVVVTYHTPEEVNKAIVMLMHLFHVLTVADFQKIAVPMHCNVEGYLYALLTGRVSRELNPLCHIDELEMAVLYRGRHNDLVQELFRLHHMLMKIYADGKLF</sequence>
<organism evidence="1 2">
    <name type="scientific">Agathobaculum butyriciproducens</name>
    <dbReference type="NCBI Taxonomy" id="1628085"/>
    <lineage>
        <taxon>Bacteria</taxon>
        <taxon>Bacillati</taxon>
        <taxon>Bacillota</taxon>
        <taxon>Clostridia</taxon>
        <taxon>Eubacteriales</taxon>
        <taxon>Butyricicoccaceae</taxon>
        <taxon>Agathobaculum</taxon>
    </lineage>
</organism>
<dbReference type="AlphaFoldDB" id="A0AAW4W312"/>
<dbReference type="GeneID" id="98660654"/>
<dbReference type="RefSeq" id="WP_227600456.1">
    <property type="nucleotide sequence ID" value="NZ_JAJEPX010000011.1"/>
</dbReference>